<dbReference type="AlphaFoldDB" id="A0A392VM35"/>
<proteinExistence type="predicted"/>
<evidence type="ECO:0000313" key="1">
    <source>
        <dbReference type="EMBL" id="MCI87815.1"/>
    </source>
</evidence>
<feature type="non-terminal residue" evidence="1">
    <location>
        <position position="43"/>
    </location>
</feature>
<accession>A0A392VM35</accession>
<name>A0A392VM35_9FABA</name>
<evidence type="ECO:0000313" key="2">
    <source>
        <dbReference type="Proteomes" id="UP000265520"/>
    </source>
</evidence>
<organism evidence="1 2">
    <name type="scientific">Trifolium medium</name>
    <dbReference type="NCBI Taxonomy" id="97028"/>
    <lineage>
        <taxon>Eukaryota</taxon>
        <taxon>Viridiplantae</taxon>
        <taxon>Streptophyta</taxon>
        <taxon>Embryophyta</taxon>
        <taxon>Tracheophyta</taxon>
        <taxon>Spermatophyta</taxon>
        <taxon>Magnoliopsida</taxon>
        <taxon>eudicotyledons</taxon>
        <taxon>Gunneridae</taxon>
        <taxon>Pentapetalae</taxon>
        <taxon>rosids</taxon>
        <taxon>fabids</taxon>
        <taxon>Fabales</taxon>
        <taxon>Fabaceae</taxon>
        <taxon>Papilionoideae</taxon>
        <taxon>50 kb inversion clade</taxon>
        <taxon>NPAAA clade</taxon>
        <taxon>Hologalegina</taxon>
        <taxon>IRL clade</taxon>
        <taxon>Trifolieae</taxon>
        <taxon>Trifolium</taxon>
    </lineage>
</organism>
<protein>
    <submittedName>
        <fullName evidence="1">Uncharacterized protein</fullName>
    </submittedName>
</protein>
<keyword evidence="2" id="KW-1185">Reference proteome</keyword>
<reference evidence="1 2" key="1">
    <citation type="journal article" date="2018" name="Front. Plant Sci.">
        <title>Red Clover (Trifolium pratense) and Zigzag Clover (T. medium) - A Picture of Genomic Similarities and Differences.</title>
        <authorList>
            <person name="Dluhosova J."/>
            <person name="Istvanek J."/>
            <person name="Nedelnik J."/>
            <person name="Repkova J."/>
        </authorList>
    </citation>
    <scope>NUCLEOTIDE SEQUENCE [LARGE SCALE GENOMIC DNA]</scope>
    <source>
        <strain evidence="2">cv. 10/8</strain>
        <tissue evidence="1">Leaf</tissue>
    </source>
</reference>
<comment type="caution">
    <text evidence="1">The sequence shown here is derived from an EMBL/GenBank/DDBJ whole genome shotgun (WGS) entry which is preliminary data.</text>
</comment>
<dbReference type="EMBL" id="LXQA011176050">
    <property type="protein sequence ID" value="MCI87815.1"/>
    <property type="molecule type" value="Genomic_DNA"/>
</dbReference>
<sequence>MAEDNPSPPPLRGTMGEYCTWTQNRSGFNQFDGKVIRDLWEHL</sequence>
<dbReference type="Proteomes" id="UP000265520">
    <property type="component" value="Unassembled WGS sequence"/>
</dbReference>